<dbReference type="OrthoDB" id="6431618at2759"/>
<dbReference type="OMA" id="AYVFMIR"/>
<comment type="caution">
    <text evidence="2">The sequence shown here is derived from an EMBL/GenBank/DDBJ whole genome shotgun (WGS) entry which is preliminary data.</text>
</comment>
<evidence type="ECO:0000259" key="1">
    <source>
        <dbReference type="Pfam" id="PF21787"/>
    </source>
</evidence>
<gene>
    <name evidence="2" type="ORF">HPB48_016606</name>
</gene>
<feature type="domain" description="Transposable element P transposase-like RNase H" evidence="1">
    <location>
        <begin position="20"/>
        <end position="97"/>
    </location>
</feature>
<name>A0A9J6FT63_HAELO</name>
<proteinExistence type="predicted"/>
<dbReference type="VEuPathDB" id="VectorBase:HLOH_063994"/>
<dbReference type="Proteomes" id="UP000821853">
    <property type="component" value="Chromosome 2"/>
</dbReference>
<reference evidence="2 3" key="1">
    <citation type="journal article" date="2020" name="Cell">
        <title>Large-Scale Comparative Analyses of Tick Genomes Elucidate Their Genetic Diversity and Vector Capacities.</title>
        <authorList>
            <consortium name="Tick Genome and Microbiome Consortium (TIGMIC)"/>
            <person name="Jia N."/>
            <person name="Wang J."/>
            <person name="Shi W."/>
            <person name="Du L."/>
            <person name="Sun Y."/>
            <person name="Zhan W."/>
            <person name="Jiang J.F."/>
            <person name="Wang Q."/>
            <person name="Zhang B."/>
            <person name="Ji P."/>
            <person name="Bell-Sakyi L."/>
            <person name="Cui X.M."/>
            <person name="Yuan T.T."/>
            <person name="Jiang B.G."/>
            <person name="Yang W.F."/>
            <person name="Lam T.T."/>
            <person name="Chang Q.C."/>
            <person name="Ding S.J."/>
            <person name="Wang X.J."/>
            <person name="Zhu J.G."/>
            <person name="Ruan X.D."/>
            <person name="Zhao L."/>
            <person name="Wei J.T."/>
            <person name="Ye R.Z."/>
            <person name="Que T.C."/>
            <person name="Du C.H."/>
            <person name="Zhou Y.H."/>
            <person name="Cheng J.X."/>
            <person name="Dai P.F."/>
            <person name="Guo W.B."/>
            <person name="Han X.H."/>
            <person name="Huang E.J."/>
            <person name="Li L.F."/>
            <person name="Wei W."/>
            <person name="Gao Y.C."/>
            <person name="Liu J.Z."/>
            <person name="Shao H.Z."/>
            <person name="Wang X."/>
            <person name="Wang C.C."/>
            <person name="Yang T.C."/>
            <person name="Huo Q.B."/>
            <person name="Li W."/>
            <person name="Chen H.Y."/>
            <person name="Chen S.E."/>
            <person name="Zhou L.G."/>
            <person name="Ni X.B."/>
            <person name="Tian J.H."/>
            <person name="Sheng Y."/>
            <person name="Liu T."/>
            <person name="Pan Y.S."/>
            <person name="Xia L.Y."/>
            <person name="Li J."/>
            <person name="Zhao F."/>
            <person name="Cao W.C."/>
        </authorList>
    </citation>
    <scope>NUCLEOTIDE SEQUENCE [LARGE SCALE GENOMIC DNA]</scope>
    <source>
        <strain evidence="2">HaeL-2018</strain>
    </source>
</reference>
<dbReference type="EMBL" id="JABSTR010000004">
    <property type="protein sequence ID" value="KAH9366007.1"/>
    <property type="molecule type" value="Genomic_DNA"/>
</dbReference>
<dbReference type="AlphaFoldDB" id="A0A9J6FT63"/>
<sequence>MMVDEIHVKPYFDFKGGSIAGSSAHSSEPATTCHVFMIQSLLSSNKDVVHILPVSRLSAETLHEFTKGIILKMEEIGLMVVAVITDNNAINRKMMSLFAESPQLSIVYPHPADKSRPLFYVVDPVHILKCLRNNWINQKNPGDLLFLSTSVLVRGNS</sequence>
<accession>A0A9J6FT63</accession>
<evidence type="ECO:0000313" key="2">
    <source>
        <dbReference type="EMBL" id="KAH9366007.1"/>
    </source>
</evidence>
<dbReference type="InterPro" id="IPR048365">
    <property type="entry name" value="TNP-like_RNaseH_N"/>
</dbReference>
<evidence type="ECO:0000313" key="3">
    <source>
        <dbReference type="Proteomes" id="UP000821853"/>
    </source>
</evidence>
<protein>
    <recommendedName>
        <fullName evidence="1">Transposable element P transposase-like RNase H domain-containing protein</fullName>
    </recommendedName>
</protein>
<dbReference type="Pfam" id="PF21787">
    <property type="entry name" value="TNP-like_RNaseH_N"/>
    <property type="match status" value="1"/>
</dbReference>
<organism evidence="2 3">
    <name type="scientific">Haemaphysalis longicornis</name>
    <name type="common">Bush tick</name>
    <dbReference type="NCBI Taxonomy" id="44386"/>
    <lineage>
        <taxon>Eukaryota</taxon>
        <taxon>Metazoa</taxon>
        <taxon>Ecdysozoa</taxon>
        <taxon>Arthropoda</taxon>
        <taxon>Chelicerata</taxon>
        <taxon>Arachnida</taxon>
        <taxon>Acari</taxon>
        <taxon>Parasitiformes</taxon>
        <taxon>Ixodida</taxon>
        <taxon>Ixodoidea</taxon>
        <taxon>Ixodidae</taxon>
        <taxon>Haemaphysalinae</taxon>
        <taxon>Haemaphysalis</taxon>
    </lineage>
</organism>
<keyword evidence="3" id="KW-1185">Reference proteome</keyword>